<dbReference type="SUPFAM" id="SSF50630">
    <property type="entry name" value="Acid proteases"/>
    <property type="match status" value="1"/>
</dbReference>
<feature type="non-terminal residue" evidence="1">
    <location>
        <position position="124"/>
    </location>
</feature>
<reference evidence="1" key="1">
    <citation type="submission" date="2015-11" db="EMBL/GenBank/DDBJ databases">
        <title>De novo transcriptome assembly of four potential Pierce s Disease insect vectors from Arizona vineyards.</title>
        <authorList>
            <person name="Tassone E.E."/>
        </authorList>
    </citation>
    <scope>NUCLEOTIDE SEQUENCE</scope>
</reference>
<protein>
    <submittedName>
        <fullName evidence="1">Uncharacterized protein</fullName>
    </submittedName>
</protein>
<sequence>RAHDPVSEVSSRQEGQENQRLSYLCQEHEYQEWHDTWKRYNQTPSCRAKVTRDRPPSPQPITSTVRTVGVLEINAKVNQRVMPIILDTGACVSCIDEKLVSNLRNKISPVQGVNMKTATDEPVL</sequence>
<proteinExistence type="predicted"/>
<evidence type="ECO:0000313" key="1">
    <source>
        <dbReference type="EMBL" id="JAT24133.1"/>
    </source>
</evidence>
<name>A0A1B6LK91_9HEMI</name>
<gene>
    <name evidence="1" type="ORF">g.54937</name>
</gene>
<dbReference type="AlphaFoldDB" id="A0A1B6LK91"/>
<feature type="non-terminal residue" evidence="1">
    <location>
        <position position="1"/>
    </location>
</feature>
<accession>A0A1B6LK91</accession>
<dbReference type="InterPro" id="IPR021109">
    <property type="entry name" value="Peptidase_aspartic_dom_sf"/>
</dbReference>
<organism evidence="1">
    <name type="scientific">Graphocephala atropunctata</name>
    <dbReference type="NCBI Taxonomy" id="36148"/>
    <lineage>
        <taxon>Eukaryota</taxon>
        <taxon>Metazoa</taxon>
        <taxon>Ecdysozoa</taxon>
        <taxon>Arthropoda</taxon>
        <taxon>Hexapoda</taxon>
        <taxon>Insecta</taxon>
        <taxon>Pterygota</taxon>
        <taxon>Neoptera</taxon>
        <taxon>Paraneoptera</taxon>
        <taxon>Hemiptera</taxon>
        <taxon>Auchenorrhyncha</taxon>
        <taxon>Membracoidea</taxon>
        <taxon>Cicadellidae</taxon>
        <taxon>Cicadellinae</taxon>
        <taxon>Cicadellini</taxon>
        <taxon>Graphocephala</taxon>
    </lineage>
</organism>
<dbReference type="EMBL" id="GEBQ01015844">
    <property type="protein sequence ID" value="JAT24133.1"/>
    <property type="molecule type" value="Transcribed_RNA"/>
</dbReference>
<dbReference type="Gene3D" id="2.40.70.10">
    <property type="entry name" value="Acid Proteases"/>
    <property type="match status" value="1"/>
</dbReference>